<keyword evidence="4" id="KW-0645">Protease</keyword>
<dbReference type="SUPFAM" id="SSF56601">
    <property type="entry name" value="beta-lactamase/transpeptidase-like"/>
    <property type="match status" value="1"/>
</dbReference>
<sequence>MGLKNRPDPTPPDKARASCWRLDVHLLGLIPIYLIALLIAVGSAGVANAEDARSISAGAAALQSGQIGFVLLDPQTNQVLESQASGQSFIPASTVKLLTAWMALKVLGPAYRFETRLTTNGPIVDGTLHGDLCIVGTGDPRLVMDDIRALVANLGSLGIKRVEGRLLVDDGALPLLLRLDPTQPAQSPTNAGVGALSSEFNRVTVGWAQRGKGKGKTVSTWISPEADNLRATVVKPGILPRDAINPMVDSHGGTTFELAADRSTSGALAFPVADPGLQTGALFKTASREAGIQMPEPTRGTLVGGRVLVVHDSPPLSELVTDMLHYSNNQMAELLGLATAQRLAGQPSSLQAAAQVVSEALARDVPVFAGKSAFLANLSGLSARSRLTPLQLASLLEMAARQPEGNAFMAMLAEGGLSGTLRGRLKGPAMAGRVHAKTGTMAYVSALAGYAQTQSGRTLVFAIMCLDAGKRAAYDAAAGDRKPLDGPALRWIENAKAVQDSLVSRWIQAY</sequence>
<dbReference type="GO" id="GO:0004185">
    <property type="term" value="F:serine-type carboxypeptidase activity"/>
    <property type="evidence" value="ECO:0007669"/>
    <property type="project" value="InterPro"/>
</dbReference>
<dbReference type="GO" id="GO:0006508">
    <property type="term" value="P:proteolysis"/>
    <property type="evidence" value="ECO:0007669"/>
    <property type="project" value="InterPro"/>
</dbReference>
<dbReference type="Gene3D" id="3.50.80.20">
    <property type="entry name" value="D-Ala-D-Ala carboxypeptidase C, peptidase S13"/>
    <property type="match status" value="1"/>
</dbReference>
<dbReference type="Pfam" id="PF02113">
    <property type="entry name" value="Peptidase_S13"/>
    <property type="match status" value="1"/>
</dbReference>
<dbReference type="InterPro" id="IPR012338">
    <property type="entry name" value="Beta-lactam/transpept-like"/>
</dbReference>
<keyword evidence="5" id="KW-1185">Reference proteome</keyword>
<dbReference type="NCBIfam" id="TIGR00666">
    <property type="entry name" value="PBP4"/>
    <property type="match status" value="1"/>
</dbReference>
<dbReference type="AlphaFoldDB" id="A0A212QPK8"/>
<organism evidence="4 5">
    <name type="scientific">Arboricoccus pini</name>
    <dbReference type="NCBI Taxonomy" id="1963835"/>
    <lineage>
        <taxon>Bacteria</taxon>
        <taxon>Pseudomonadati</taxon>
        <taxon>Pseudomonadota</taxon>
        <taxon>Alphaproteobacteria</taxon>
        <taxon>Geminicoccales</taxon>
        <taxon>Geminicoccaceae</taxon>
        <taxon>Arboricoccus</taxon>
    </lineage>
</organism>
<evidence type="ECO:0000256" key="3">
    <source>
        <dbReference type="SAM" id="Phobius"/>
    </source>
</evidence>
<dbReference type="Proteomes" id="UP000197065">
    <property type="component" value="Unassembled WGS sequence"/>
</dbReference>
<keyword evidence="3" id="KW-0812">Transmembrane</keyword>
<keyword evidence="3" id="KW-1133">Transmembrane helix</keyword>
<name>A0A212QPK8_9PROT</name>
<comment type="similarity">
    <text evidence="1">Belongs to the peptidase S13 family.</text>
</comment>
<dbReference type="InterPro" id="IPR000667">
    <property type="entry name" value="Peptidase_S13"/>
</dbReference>
<keyword evidence="3" id="KW-0472">Membrane</keyword>
<keyword evidence="4" id="KW-0121">Carboxypeptidase</keyword>
<accession>A0A212QPK8</accession>
<gene>
    <name evidence="4" type="ORF">SAMN07250955_102199</name>
</gene>
<keyword evidence="2" id="KW-0378">Hydrolase</keyword>
<proteinExistence type="inferred from homology"/>
<dbReference type="GO" id="GO:0000270">
    <property type="term" value="P:peptidoglycan metabolic process"/>
    <property type="evidence" value="ECO:0007669"/>
    <property type="project" value="TreeGrafter"/>
</dbReference>
<evidence type="ECO:0000256" key="1">
    <source>
        <dbReference type="ARBA" id="ARBA00006096"/>
    </source>
</evidence>
<feature type="transmembrane region" description="Helical" evidence="3">
    <location>
        <begin position="24"/>
        <end position="46"/>
    </location>
</feature>
<reference evidence="4 5" key="1">
    <citation type="submission" date="2017-06" db="EMBL/GenBank/DDBJ databases">
        <authorList>
            <person name="Kim H.J."/>
            <person name="Triplett B.A."/>
        </authorList>
    </citation>
    <scope>NUCLEOTIDE SEQUENCE [LARGE SCALE GENOMIC DNA]</scope>
    <source>
        <strain evidence="4 5">B29T1</strain>
    </source>
</reference>
<dbReference type="EMBL" id="FYEH01000002">
    <property type="protein sequence ID" value="SNB61360.1"/>
    <property type="molecule type" value="Genomic_DNA"/>
</dbReference>
<protein>
    <submittedName>
        <fullName evidence="4">D-alanyl-D-alanine carboxypeptidase / D-alanyl-D-alanine-endopeptidase (Penicillin-binding protein 4)</fullName>
    </submittedName>
</protein>
<dbReference type="Gene3D" id="3.40.710.10">
    <property type="entry name" value="DD-peptidase/beta-lactamase superfamily"/>
    <property type="match status" value="2"/>
</dbReference>
<evidence type="ECO:0000256" key="2">
    <source>
        <dbReference type="ARBA" id="ARBA00022801"/>
    </source>
</evidence>
<evidence type="ECO:0000313" key="4">
    <source>
        <dbReference type="EMBL" id="SNB61360.1"/>
    </source>
</evidence>
<evidence type="ECO:0000313" key="5">
    <source>
        <dbReference type="Proteomes" id="UP000197065"/>
    </source>
</evidence>
<dbReference type="PRINTS" id="PR00922">
    <property type="entry name" value="DADACBPTASE3"/>
</dbReference>
<dbReference type="PANTHER" id="PTHR30023:SF0">
    <property type="entry name" value="PENICILLIN-SENSITIVE CARBOXYPEPTIDASE A"/>
    <property type="match status" value="1"/>
</dbReference>
<dbReference type="PANTHER" id="PTHR30023">
    <property type="entry name" value="D-ALANYL-D-ALANINE CARBOXYPEPTIDASE"/>
    <property type="match status" value="1"/>
</dbReference>